<feature type="region of interest" description="Disordered" evidence="1">
    <location>
        <begin position="478"/>
        <end position="502"/>
    </location>
</feature>
<dbReference type="Gene3D" id="3.40.50.150">
    <property type="entry name" value="Vaccinia Virus protein VP39"/>
    <property type="match status" value="1"/>
</dbReference>
<dbReference type="CDD" id="cd02440">
    <property type="entry name" value="AdoMet_MTases"/>
    <property type="match status" value="1"/>
</dbReference>
<reference evidence="3 4" key="1">
    <citation type="submission" date="2018-11" db="EMBL/GenBank/DDBJ databases">
        <title>Cryobacterium sp. nov., isolated from rhizosphere soil of lettuce.</title>
        <authorList>
            <person name="Wang Y."/>
        </authorList>
    </citation>
    <scope>NUCLEOTIDE SEQUENCE [LARGE SCALE GENOMIC DNA]</scope>
    <source>
        <strain evidence="3 4">NEAU-85</strain>
    </source>
</reference>
<dbReference type="InterPro" id="IPR052942">
    <property type="entry name" value="LPS_cholinephosphotransferase"/>
</dbReference>
<evidence type="ECO:0000259" key="2">
    <source>
        <dbReference type="Pfam" id="PF04991"/>
    </source>
</evidence>
<dbReference type="GO" id="GO:0009100">
    <property type="term" value="P:glycoprotein metabolic process"/>
    <property type="evidence" value="ECO:0007669"/>
    <property type="project" value="UniProtKB-ARBA"/>
</dbReference>
<sequence length="502" mass="55676">MDGTPVPRSVDILVSDHRVWSVAVDSPNSDGWTRLAWPAALRPYLRGTATVAVRDPASSQILVSRDVTLGLGRRPMEIRNAQGKLLSVNKWLRLGSSLEADADGVQERLLQSASTVTAQLEELGYAAYICSGTLLGAIRRQGLLPHDDDVDLGILLSHSHPSDLTLDSYRLEDQLVALGHTVVRHSSVHLQVMFLQDSGRTDHYVDIFSAFYRNEHEFCQPFHIRADVPRSSIVPTRPLELAGSLLPAPAKPEDWLAACYGPDWQVPDPSFRFRTPAATRRRFDNWFGSQNMNREFWESSYAGEDTVTSSPGDARHLRALSRLLPPGVPVADLGSGSGYQAGVIASHGHPVIGVDYSFRAVALARDGAGPAEFRVLNLYDRRRMLEFGAELVQTRQAWHFNLSHILEGLTAEGRENVFLFLRLVMRPGTFAFATVDTNFSAVRYRPELPQTWHLPLATLRTEAARHGLEVDLIARGRRRTASGPRRTATAVLKQTRPIPASH</sequence>
<dbReference type="Pfam" id="PF04991">
    <property type="entry name" value="LicD"/>
    <property type="match status" value="1"/>
</dbReference>
<dbReference type="InterPro" id="IPR007074">
    <property type="entry name" value="LicD/FKTN/FKRP_NTP_transf"/>
</dbReference>
<feature type="compositionally biased region" description="Low complexity" evidence="1">
    <location>
        <begin position="481"/>
        <end position="490"/>
    </location>
</feature>
<name>A0A3M8L0P1_9MICO</name>
<feature type="domain" description="LicD/FKTN/FKRP nucleotidyltransferase" evidence="2">
    <location>
        <begin position="127"/>
        <end position="158"/>
    </location>
</feature>
<evidence type="ECO:0000256" key="1">
    <source>
        <dbReference type="SAM" id="MobiDB-lite"/>
    </source>
</evidence>
<comment type="caution">
    <text evidence="3">The sequence shown here is derived from an EMBL/GenBank/DDBJ whole genome shotgun (WGS) entry which is preliminary data.</text>
</comment>
<accession>A0A3M8L0P1</accession>
<dbReference type="PANTHER" id="PTHR43404:SF1">
    <property type="entry name" value="MNN4P"/>
    <property type="match status" value="1"/>
</dbReference>
<gene>
    <name evidence="3" type="ORF">EEJ31_11235</name>
</gene>
<evidence type="ECO:0000313" key="4">
    <source>
        <dbReference type="Proteomes" id="UP000279859"/>
    </source>
</evidence>
<organism evidence="3 4">
    <name type="scientific">Cryobacterium tepidiphilum</name>
    <dbReference type="NCBI Taxonomy" id="2486026"/>
    <lineage>
        <taxon>Bacteria</taxon>
        <taxon>Bacillati</taxon>
        <taxon>Actinomycetota</taxon>
        <taxon>Actinomycetes</taxon>
        <taxon>Micrococcales</taxon>
        <taxon>Microbacteriaceae</taxon>
        <taxon>Cryobacterium</taxon>
    </lineage>
</organism>
<dbReference type="EMBL" id="RDSR01000020">
    <property type="protein sequence ID" value="RNE59083.1"/>
    <property type="molecule type" value="Genomic_DNA"/>
</dbReference>
<evidence type="ECO:0000313" key="3">
    <source>
        <dbReference type="EMBL" id="RNE59083.1"/>
    </source>
</evidence>
<protein>
    <recommendedName>
        <fullName evidence="2">LicD/FKTN/FKRP nucleotidyltransferase domain-containing protein</fullName>
    </recommendedName>
</protein>
<proteinExistence type="predicted"/>
<dbReference type="Proteomes" id="UP000279859">
    <property type="component" value="Unassembled WGS sequence"/>
</dbReference>
<dbReference type="InterPro" id="IPR029063">
    <property type="entry name" value="SAM-dependent_MTases_sf"/>
</dbReference>
<keyword evidence="4" id="KW-1185">Reference proteome</keyword>
<dbReference type="AlphaFoldDB" id="A0A3M8L0P1"/>
<dbReference type="PANTHER" id="PTHR43404">
    <property type="entry name" value="LIPOPOLYSACCHARIDE CHOLINEPHOSPHOTRANSFERASE LICD"/>
    <property type="match status" value="1"/>
</dbReference>
<dbReference type="SUPFAM" id="SSF53335">
    <property type="entry name" value="S-adenosyl-L-methionine-dependent methyltransferases"/>
    <property type="match status" value="1"/>
</dbReference>